<dbReference type="PROSITE" id="PS00108">
    <property type="entry name" value="PROTEIN_KINASE_ST"/>
    <property type="match status" value="1"/>
</dbReference>
<keyword evidence="2 9" id="KW-0808">Transferase</keyword>
<evidence type="ECO:0000256" key="1">
    <source>
        <dbReference type="ARBA" id="ARBA00022527"/>
    </source>
</evidence>
<evidence type="ECO:0000256" key="8">
    <source>
        <dbReference type="PROSITE-ProRule" id="PRU10141"/>
    </source>
</evidence>
<dbReference type="Gene3D" id="3.30.200.20">
    <property type="entry name" value="Phosphorylase Kinase, domain 1"/>
    <property type="match status" value="1"/>
</dbReference>
<dbReference type="EMBL" id="CAXAJV020001281">
    <property type="protein sequence ID" value="CAL7934314.1"/>
    <property type="molecule type" value="Genomic_DNA"/>
</dbReference>
<evidence type="ECO:0000256" key="3">
    <source>
        <dbReference type="ARBA" id="ARBA00022741"/>
    </source>
</evidence>
<proteinExistence type="inferred from homology"/>
<sequence>MSKNTNEKVLEIDAHVSKHYDIVRRLGKGAYGIVWKGIDKKNKETVAVKKIFDAFRNQTDAQRTFREIMFLLSFSNHENIIRLIGLHKANNDRDIYLVFEYMETDLHNVIKKGNILKDIHKVFIMYQLFKAIKYIHSGNVIHRDLKPSNVLLNAQCHCKIADFGLARSVTQIGEGDGETASDPTLTDYVATRWYRAPEILVASKRYTKGIDMWSLGCILGEMLLGEPLFPGSSTINQVERIMATLPPPTREDLISVSAGYGTNLLEKTPNVPRRSLKDLLPEVSQKALDLISNLIVFNPNHRLTAVECLEHPYVDLFHRRSNEPERGSSVIPLLRDDVQLSVEEYRNKLYSMMDEKHRKHKNMSKSRIRRLSEHIRKETLSSNSNPVIGQRDANLGKNHTHSYQDLRKERGRSDTYEPSCAEVRVQLPNRKTIRHSQIDSGERITKTRPINRSVEPQMQSTKNLRPISDTKSVSTQYTYNFMNGNLNNLTPSTTKSCLYLNQQHRPLSKSQRSIQSDQAMVCGPGRRSSQSQVAPGTRDKLRRSCKPIRGTTRPASDVNWREEDRQKTSNGHDSFKTLQTRYFARTPDNASSSYLRSTCVNNKNTNSAESLYNSYRPTVKNQAVRNYLNQTMPSCAEEDSSPSLPSQVKNNTDYRTSLRSNSSNFEKLHSFVNYLTVGNNRSRNTAISRKDHVTETQPKHLIDGSMNSEKKTASIRDSPFLDNYSQSHGVITASVYKDLRSGIIRW</sequence>
<evidence type="ECO:0000313" key="13">
    <source>
        <dbReference type="Proteomes" id="UP001642520"/>
    </source>
</evidence>
<dbReference type="InterPro" id="IPR003527">
    <property type="entry name" value="MAP_kinase_CS"/>
</dbReference>
<feature type="domain" description="Protein kinase" evidence="11">
    <location>
        <begin position="20"/>
        <end position="314"/>
    </location>
</feature>
<evidence type="ECO:0000256" key="7">
    <source>
        <dbReference type="ARBA" id="ARBA00048312"/>
    </source>
</evidence>
<protein>
    <recommendedName>
        <fullName evidence="9">Mitogen-activated protein kinase</fullName>
        <ecNumber evidence="9">2.7.11.24</ecNumber>
    </recommendedName>
</protein>
<dbReference type="PROSITE" id="PS00107">
    <property type="entry name" value="PROTEIN_KINASE_ATP"/>
    <property type="match status" value="1"/>
</dbReference>
<evidence type="ECO:0000313" key="12">
    <source>
        <dbReference type="EMBL" id="CAL7934314.1"/>
    </source>
</evidence>
<feature type="compositionally biased region" description="Polar residues" evidence="10">
    <location>
        <begin position="641"/>
        <end position="657"/>
    </location>
</feature>
<feature type="region of interest" description="Disordered" evidence="10">
    <location>
        <begin position="520"/>
        <end position="573"/>
    </location>
</feature>
<comment type="catalytic activity">
    <reaction evidence="7">
        <text>L-seryl-[protein] + ATP = O-phospho-L-seryl-[protein] + ADP + H(+)</text>
        <dbReference type="Rhea" id="RHEA:17989"/>
        <dbReference type="Rhea" id="RHEA-COMP:9863"/>
        <dbReference type="Rhea" id="RHEA-COMP:11604"/>
        <dbReference type="ChEBI" id="CHEBI:15378"/>
        <dbReference type="ChEBI" id="CHEBI:29999"/>
        <dbReference type="ChEBI" id="CHEBI:30616"/>
        <dbReference type="ChEBI" id="CHEBI:83421"/>
        <dbReference type="ChEBI" id="CHEBI:456216"/>
        <dbReference type="EC" id="2.7.11.24"/>
    </reaction>
</comment>
<feature type="binding site" evidence="8">
    <location>
        <position position="50"/>
    </location>
    <ligand>
        <name>ATP</name>
        <dbReference type="ChEBI" id="CHEBI:30616"/>
    </ligand>
</feature>
<keyword evidence="13" id="KW-1185">Reference proteome</keyword>
<evidence type="ECO:0000259" key="11">
    <source>
        <dbReference type="PROSITE" id="PS50011"/>
    </source>
</evidence>
<evidence type="ECO:0000256" key="2">
    <source>
        <dbReference type="ARBA" id="ARBA00022679"/>
    </source>
</evidence>
<reference evidence="12 13" key="1">
    <citation type="submission" date="2024-08" db="EMBL/GenBank/DDBJ databases">
        <authorList>
            <person name="Will J Nash"/>
            <person name="Angela Man"/>
            <person name="Seanna McTaggart"/>
            <person name="Kendall Baker"/>
            <person name="Tom Barker"/>
            <person name="Leah Catchpole"/>
            <person name="Alex Durrant"/>
            <person name="Karim Gharbi"/>
            <person name="Naomi Irish"/>
            <person name="Gemy Kaithakottil"/>
            <person name="Debby Ku"/>
            <person name="Aaliyah Providence"/>
            <person name="Felix Shaw"/>
            <person name="David Swarbreck"/>
            <person name="Chris Watkins"/>
            <person name="Ann M. McCartney"/>
            <person name="Giulio Formenti"/>
            <person name="Alice Mouton"/>
            <person name="Noel Vella"/>
            <person name="Bjorn M von Reumont"/>
            <person name="Adriana Vella"/>
            <person name="Wilfried Haerty"/>
        </authorList>
    </citation>
    <scope>NUCLEOTIDE SEQUENCE [LARGE SCALE GENOMIC DNA]</scope>
</reference>
<feature type="region of interest" description="Disordered" evidence="10">
    <location>
        <begin position="633"/>
        <end position="657"/>
    </location>
</feature>
<evidence type="ECO:0000256" key="4">
    <source>
        <dbReference type="ARBA" id="ARBA00022777"/>
    </source>
</evidence>
<dbReference type="InterPro" id="IPR017441">
    <property type="entry name" value="Protein_kinase_ATP_BS"/>
</dbReference>
<evidence type="ECO:0000256" key="10">
    <source>
        <dbReference type="SAM" id="MobiDB-lite"/>
    </source>
</evidence>
<evidence type="ECO:0000256" key="9">
    <source>
        <dbReference type="RuleBase" id="RU361165"/>
    </source>
</evidence>
<dbReference type="Pfam" id="PF00069">
    <property type="entry name" value="Pkinase"/>
    <property type="match status" value="1"/>
</dbReference>
<keyword evidence="3 8" id="KW-0547">Nucleotide-binding</keyword>
<comment type="caution">
    <text evidence="12">The sequence shown here is derived from an EMBL/GenBank/DDBJ whole genome shotgun (WGS) entry which is preliminary data.</text>
</comment>
<dbReference type="InterPro" id="IPR011009">
    <property type="entry name" value="Kinase-like_dom_sf"/>
</dbReference>
<comment type="cofactor">
    <cofactor evidence="9">
        <name>Mg(2+)</name>
        <dbReference type="ChEBI" id="CHEBI:18420"/>
    </cofactor>
</comment>
<dbReference type="InterPro" id="IPR008271">
    <property type="entry name" value="Ser/Thr_kinase_AS"/>
</dbReference>
<comment type="similarity">
    <text evidence="9">Belongs to the protein kinase superfamily. Ser/Thr protein kinase family. MAP kinase subfamily.</text>
</comment>
<organism evidence="12 13">
    <name type="scientific">Xylocopa violacea</name>
    <name type="common">Violet carpenter bee</name>
    <name type="synonym">Apis violacea</name>
    <dbReference type="NCBI Taxonomy" id="135666"/>
    <lineage>
        <taxon>Eukaryota</taxon>
        <taxon>Metazoa</taxon>
        <taxon>Ecdysozoa</taxon>
        <taxon>Arthropoda</taxon>
        <taxon>Hexapoda</taxon>
        <taxon>Insecta</taxon>
        <taxon>Pterygota</taxon>
        <taxon>Neoptera</taxon>
        <taxon>Endopterygota</taxon>
        <taxon>Hymenoptera</taxon>
        <taxon>Apocrita</taxon>
        <taxon>Aculeata</taxon>
        <taxon>Apoidea</taxon>
        <taxon>Anthophila</taxon>
        <taxon>Apidae</taxon>
        <taxon>Xylocopa</taxon>
        <taxon>Xylocopa</taxon>
    </lineage>
</organism>
<comment type="activity regulation">
    <text evidence="9">Activated by threonine and tyrosine phosphorylation.</text>
</comment>
<dbReference type="SMART" id="SM00220">
    <property type="entry name" value="S_TKc"/>
    <property type="match status" value="1"/>
</dbReference>
<keyword evidence="9" id="KW-0460">Magnesium</keyword>
<dbReference type="InterPro" id="IPR050117">
    <property type="entry name" value="MAPK"/>
</dbReference>
<dbReference type="InterPro" id="IPR000719">
    <property type="entry name" value="Prot_kinase_dom"/>
</dbReference>
<dbReference type="CDD" id="cd07852">
    <property type="entry name" value="STKc_MAPK15-like"/>
    <property type="match status" value="1"/>
</dbReference>
<name>A0ABP1N031_XYLVO</name>
<keyword evidence="5 8" id="KW-0067">ATP-binding</keyword>
<gene>
    <name evidence="12" type="ORF">XYLVIOL_LOCUS950</name>
</gene>
<dbReference type="PROSITE" id="PS50011">
    <property type="entry name" value="PROTEIN_KINASE_DOM"/>
    <property type="match status" value="1"/>
</dbReference>
<comment type="catalytic activity">
    <reaction evidence="6 9">
        <text>L-threonyl-[protein] + ATP = O-phospho-L-threonyl-[protein] + ADP + H(+)</text>
        <dbReference type="Rhea" id="RHEA:46608"/>
        <dbReference type="Rhea" id="RHEA-COMP:11060"/>
        <dbReference type="Rhea" id="RHEA-COMP:11605"/>
        <dbReference type="ChEBI" id="CHEBI:15378"/>
        <dbReference type="ChEBI" id="CHEBI:30013"/>
        <dbReference type="ChEBI" id="CHEBI:30616"/>
        <dbReference type="ChEBI" id="CHEBI:61977"/>
        <dbReference type="ChEBI" id="CHEBI:456216"/>
        <dbReference type="EC" id="2.7.11.24"/>
    </reaction>
</comment>
<dbReference type="EC" id="2.7.11.24" evidence="9"/>
<dbReference type="SUPFAM" id="SSF56112">
    <property type="entry name" value="Protein kinase-like (PK-like)"/>
    <property type="match status" value="1"/>
</dbReference>
<keyword evidence="4 9" id="KW-0418">Kinase</keyword>
<dbReference type="PANTHER" id="PTHR24055">
    <property type="entry name" value="MITOGEN-ACTIVATED PROTEIN KINASE"/>
    <property type="match status" value="1"/>
</dbReference>
<keyword evidence="1 9" id="KW-0723">Serine/threonine-protein kinase</keyword>
<dbReference type="Gene3D" id="1.10.510.10">
    <property type="entry name" value="Transferase(Phosphotransferase) domain 1"/>
    <property type="match status" value="1"/>
</dbReference>
<accession>A0ABP1N031</accession>
<dbReference type="Proteomes" id="UP001642520">
    <property type="component" value="Unassembled WGS sequence"/>
</dbReference>
<evidence type="ECO:0000256" key="6">
    <source>
        <dbReference type="ARBA" id="ARBA00047592"/>
    </source>
</evidence>
<dbReference type="PROSITE" id="PS01351">
    <property type="entry name" value="MAPK"/>
    <property type="match status" value="1"/>
</dbReference>
<evidence type="ECO:0000256" key="5">
    <source>
        <dbReference type="ARBA" id="ARBA00022840"/>
    </source>
</evidence>